<dbReference type="InterPro" id="IPR018247">
    <property type="entry name" value="EF_Hand_1_Ca_BS"/>
</dbReference>
<evidence type="ECO:0000313" key="9">
    <source>
        <dbReference type="Proteomes" id="UP000694941"/>
    </source>
</evidence>
<dbReference type="InterPro" id="IPR002048">
    <property type="entry name" value="EF_hand_dom"/>
</dbReference>
<evidence type="ECO:0000259" key="8">
    <source>
        <dbReference type="PROSITE" id="PS50222"/>
    </source>
</evidence>
<comment type="subcellular location">
    <subcellularLocation>
        <location evidence="1">Cytoplasm</location>
        <location evidence="1">Cytoskeleton</location>
        <location evidence="1">Microtubule organizing center</location>
        <location evidence="1">Centrosome</location>
    </subcellularLocation>
</comment>
<evidence type="ECO:0000256" key="4">
    <source>
        <dbReference type="ARBA" id="ARBA00022837"/>
    </source>
</evidence>
<sequence>MEEDNSQDTYVAQLREVFESCDTTGTGYLGQDEMTSLCQKLQLTDQVNIFVKHLLGSDPKARIAFHDFKEGFISLLTQSVDIKDEEEGCDGTTAFQLSDREVSPKLVLGNKKYGRRSRPESLVGAENETQTDYSDSAVLYTPDNTPNMMWISSPKVNSSDLKHETSWTERRSIYRRYNDLIPKTSICYSPVQSVSSTPEHRLRNTIEVACTSQTTNTVEMDPTFSSNEKSAEEFLKSIWQKMDVGRDGYLNLEELTSVCEHIGMEMSDDVVTQLFDKLDCDQDGRISFEELLQGLFQHGGPSATNVSSYSCDTPLEGSPVHKPEFFKSNSGDDRQMAPGGSESGVFSSIDPDNSGYADASSVVELWQSLGLSEGMQFLKELGYNTNLKVNLQDLTVLLEEELTTACQSSGFQFSLTTYLNELQYLKTNYEQVKAERNKLRVSLAEANSRAALLAQEVDDHHAKLEKASQNKLIHIEKRYQEQLRDLQEELQKERDSLTAHTSRLKKQHQEELELVRDEENKLRSRLSTLVKENSRLESEILETTEKFSEAKKLNNVHQKEIETVGELKEKIAELESGRDILQNQQYQSLLQECDQYKKQNKELQDHNDELTLEVENLRQQLTMSTRPQEKKHKRTGSWLSDYNKGISSGSRLKRRGSDSSTDDNSGDESPKLGKIRRRIHLTPEVSKELPQIPFEIEKMKESHQDELEKLKNNYQMSLKEMEDSYRSRVSELEAQLLRQADLDKDQMDISLDGCVQMDALVQRLQEELDQQQNMTETLKSHMQLDLEEIKKQLEDEIRTKEQGFNEKQAEIEKLQEQYTLLLDLKDKELNKQIEVNRQLEIQKQELQKKLEAEILSSTDKEQKAETNETSKINKEGKEDATNFRNGASTCSTELNPCIKSLKVQLQSDLEALVTLLNSNLGQKAGGDDAFENKYNEKLDAILLETLSAVDNHLEKRYLQKQEKIKEQYEEELKQLRQEHMLEQVELELQYKEEFHKLRHNKSQHLKMKYPSQTDVLLKDLYVENANLSRELQNCEERLQKAEQNSTRLQYKCKVLSKLLKDITRTAVL</sequence>
<feature type="coiled-coil region" evidence="6">
    <location>
        <begin position="958"/>
        <end position="985"/>
    </location>
</feature>
<dbReference type="Pfam" id="PF13499">
    <property type="entry name" value="EF-hand_7"/>
    <property type="match status" value="1"/>
</dbReference>
<keyword evidence="3" id="KW-0597">Phosphoprotein</keyword>
<dbReference type="InterPro" id="IPR011992">
    <property type="entry name" value="EF-hand-dom_pair"/>
</dbReference>
<evidence type="ECO:0000256" key="6">
    <source>
        <dbReference type="SAM" id="Coils"/>
    </source>
</evidence>
<dbReference type="SUPFAM" id="SSF47473">
    <property type="entry name" value="EF-hand"/>
    <property type="match status" value="1"/>
</dbReference>
<feature type="domain" description="EF-hand" evidence="8">
    <location>
        <begin position="9"/>
        <end position="44"/>
    </location>
</feature>
<keyword evidence="9" id="KW-1185">Reference proteome</keyword>
<reference evidence="10 11" key="1">
    <citation type="submission" date="2025-05" db="UniProtKB">
        <authorList>
            <consortium name="RefSeq"/>
        </authorList>
    </citation>
    <scope>IDENTIFICATION</scope>
    <source>
        <tissue evidence="10 11">Muscle</tissue>
    </source>
</reference>
<feature type="coiled-coil region" evidence="6">
    <location>
        <begin position="754"/>
        <end position="856"/>
    </location>
</feature>
<protein>
    <submittedName>
        <fullName evidence="10 11">Ninein-like protein isoform X1</fullName>
    </submittedName>
</protein>
<evidence type="ECO:0000256" key="7">
    <source>
        <dbReference type="SAM" id="MobiDB-lite"/>
    </source>
</evidence>
<keyword evidence="6" id="KW-0175">Coiled coil</keyword>
<dbReference type="PANTHER" id="PTHR18905:SF13">
    <property type="entry name" value="NON-CENTROSOMAL MICROTUBULE ARRAY"/>
    <property type="match status" value="1"/>
</dbReference>
<evidence type="ECO:0000313" key="10">
    <source>
        <dbReference type="RefSeq" id="XP_013794214.1"/>
    </source>
</evidence>
<dbReference type="PANTHER" id="PTHR18905">
    <property type="entry name" value="NINEIN"/>
    <property type="match status" value="1"/>
</dbReference>
<dbReference type="RefSeq" id="XP_022237497.1">
    <property type="nucleotide sequence ID" value="XM_022381789.1"/>
</dbReference>
<organism evidence="9 11">
    <name type="scientific">Limulus polyphemus</name>
    <name type="common">Atlantic horseshoe crab</name>
    <dbReference type="NCBI Taxonomy" id="6850"/>
    <lineage>
        <taxon>Eukaryota</taxon>
        <taxon>Metazoa</taxon>
        <taxon>Ecdysozoa</taxon>
        <taxon>Arthropoda</taxon>
        <taxon>Chelicerata</taxon>
        <taxon>Merostomata</taxon>
        <taxon>Xiphosura</taxon>
        <taxon>Limulidae</taxon>
        <taxon>Limulus</taxon>
    </lineage>
</organism>
<evidence type="ECO:0000256" key="2">
    <source>
        <dbReference type="ARBA" id="ARBA00022490"/>
    </source>
</evidence>
<accession>A0ABM1S1J1</accession>
<dbReference type="Proteomes" id="UP000694941">
    <property type="component" value="Unplaced"/>
</dbReference>
<feature type="domain" description="EF-hand" evidence="8">
    <location>
        <begin position="230"/>
        <end position="265"/>
    </location>
</feature>
<gene>
    <name evidence="10 11 12" type="primary">LOC106478235</name>
</gene>
<feature type="region of interest" description="Disordered" evidence="7">
    <location>
        <begin position="321"/>
        <end position="349"/>
    </location>
</feature>
<dbReference type="GeneID" id="106478235"/>
<dbReference type="Gene3D" id="1.10.238.10">
    <property type="entry name" value="EF-hand"/>
    <property type="match status" value="2"/>
</dbReference>
<feature type="coiled-coil region" evidence="6">
    <location>
        <begin position="1017"/>
        <end position="1051"/>
    </location>
</feature>
<dbReference type="CDD" id="cd00051">
    <property type="entry name" value="EFh"/>
    <property type="match status" value="1"/>
</dbReference>
<keyword evidence="5" id="KW-0206">Cytoskeleton</keyword>
<proteinExistence type="predicted"/>
<feature type="region of interest" description="Disordered" evidence="7">
    <location>
        <begin position="619"/>
        <end position="680"/>
    </location>
</feature>
<keyword evidence="4" id="KW-0106">Calcium</keyword>
<feature type="compositionally biased region" description="Polar residues" evidence="7">
    <location>
        <begin position="637"/>
        <end position="650"/>
    </location>
</feature>
<dbReference type="SMART" id="SM00054">
    <property type="entry name" value="EFh"/>
    <property type="match status" value="3"/>
</dbReference>
<evidence type="ECO:0000313" key="11">
    <source>
        <dbReference type="RefSeq" id="XP_022237496.1"/>
    </source>
</evidence>
<evidence type="ECO:0000313" key="12">
    <source>
        <dbReference type="RefSeq" id="XP_022237497.1"/>
    </source>
</evidence>
<dbReference type="RefSeq" id="XP_022237496.1">
    <property type="nucleotide sequence ID" value="XM_022381788.1"/>
</dbReference>
<evidence type="ECO:0000256" key="1">
    <source>
        <dbReference type="ARBA" id="ARBA00004300"/>
    </source>
</evidence>
<keyword evidence="2" id="KW-0963">Cytoplasm</keyword>
<dbReference type="PROSITE" id="PS50222">
    <property type="entry name" value="EF_HAND_2"/>
    <property type="match status" value="3"/>
</dbReference>
<feature type="domain" description="EF-hand" evidence="8">
    <location>
        <begin position="266"/>
        <end position="301"/>
    </location>
</feature>
<dbReference type="PROSITE" id="PS00018">
    <property type="entry name" value="EF_HAND_1"/>
    <property type="match status" value="1"/>
</dbReference>
<name>A0ABM1S1J1_LIMPO</name>
<evidence type="ECO:0000256" key="3">
    <source>
        <dbReference type="ARBA" id="ARBA00022553"/>
    </source>
</evidence>
<evidence type="ECO:0000256" key="5">
    <source>
        <dbReference type="ARBA" id="ARBA00023212"/>
    </source>
</evidence>
<dbReference type="RefSeq" id="XP_013794214.1">
    <property type="nucleotide sequence ID" value="XM_013938760.2"/>
</dbReference>
<feature type="compositionally biased region" description="Basic and acidic residues" evidence="7">
    <location>
        <begin position="321"/>
        <end position="335"/>
    </location>
</feature>